<feature type="domain" description="Sodium symporter small subunit" evidence="2">
    <location>
        <begin position="25"/>
        <end position="106"/>
    </location>
</feature>
<dbReference type="NCBIfam" id="TIGR03647">
    <property type="entry name" value="Na_symport_sm"/>
    <property type="match status" value="1"/>
</dbReference>
<sequence>MSSRESQPQTPPDDYRVNFFRPRPGYMRQKVFYIWVLLTSWAVFTFGFQLMLSWTSRTPEGEGFITDLSLFGFPFHFWYSGHFLIVWFIVLCFLFNTFIDRLTHIYRPRK</sequence>
<keyword evidence="1" id="KW-1133">Transmembrane helix</keyword>
<dbReference type="Proteomes" id="UP001060414">
    <property type="component" value="Chromosome"/>
</dbReference>
<reference evidence="3" key="1">
    <citation type="journal article" date="2022" name="Environ. Microbiol.">
        <title>Geoalkalibacter halelectricus SAP #1 sp. nov. possessing extracellular electron transfer and mineral#reducing capabilities from a haloalkaline environment.</title>
        <authorList>
            <person name="Yadav S."/>
            <person name="Singh R."/>
            <person name="Sundharam S.S."/>
            <person name="Chaudhary S."/>
            <person name="Krishnamurthi S."/>
            <person name="Patil S.A."/>
        </authorList>
    </citation>
    <scope>NUCLEOTIDE SEQUENCE</scope>
    <source>
        <strain evidence="3">SAP-1</strain>
    </source>
</reference>
<dbReference type="RefSeq" id="WP_260749205.1">
    <property type="nucleotide sequence ID" value="NZ_CP092109.1"/>
</dbReference>
<keyword evidence="4" id="KW-1185">Reference proteome</keyword>
<organism evidence="3 4">
    <name type="scientific">Geoalkalibacter halelectricus</name>
    <dbReference type="NCBI Taxonomy" id="2847045"/>
    <lineage>
        <taxon>Bacteria</taxon>
        <taxon>Pseudomonadati</taxon>
        <taxon>Thermodesulfobacteriota</taxon>
        <taxon>Desulfuromonadia</taxon>
        <taxon>Desulfuromonadales</taxon>
        <taxon>Geoalkalibacteraceae</taxon>
        <taxon>Geoalkalibacter</taxon>
    </lineage>
</organism>
<proteinExistence type="predicted"/>
<keyword evidence="1" id="KW-0472">Membrane</keyword>
<feature type="transmembrane region" description="Helical" evidence="1">
    <location>
        <begin position="77"/>
        <end position="99"/>
    </location>
</feature>
<protein>
    <submittedName>
        <fullName evidence="3">DUF4212 domain-containing protein</fullName>
    </submittedName>
</protein>
<gene>
    <name evidence="3" type="ORF">L9S41_05405</name>
</gene>
<accession>A0ABY5ZT48</accession>
<evidence type="ECO:0000256" key="1">
    <source>
        <dbReference type="SAM" id="Phobius"/>
    </source>
</evidence>
<dbReference type="Pfam" id="PF13937">
    <property type="entry name" value="DUF4212"/>
    <property type="match status" value="1"/>
</dbReference>
<evidence type="ECO:0000259" key="2">
    <source>
        <dbReference type="Pfam" id="PF13937"/>
    </source>
</evidence>
<dbReference type="InterPro" id="IPR019886">
    <property type="entry name" value="Na_symporter_ssu"/>
</dbReference>
<dbReference type="EMBL" id="CP092109">
    <property type="protein sequence ID" value="UWZ80839.1"/>
    <property type="molecule type" value="Genomic_DNA"/>
</dbReference>
<feature type="transmembrane region" description="Helical" evidence="1">
    <location>
        <begin position="31"/>
        <end position="52"/>
    </location>
</feature>
<evidence type="ECO:0000313" key="4">
    <source>
        <dbReference type="Proteomes" id="UP001060414"/>
    </source>
</evidence>
<keyword evidence="1" id="KW-0812">Transmembrane</keyword>
<evidence type="ECO:0000313" key="3">
    <source>
        <dbReference type="EMBL" id="UWZ80839.1"/>
    </source>
</evidence>
<name>A0ABY5ZT48_9BACT</name>